<dbReference type="GO" id="GO:0046872">
    <property type="term" value="F:metal ion binding"/>
    <property type="evidence" value="ECO:0007669"/>
    <property type="project" value="UniProtKB-KW"/>
</dbReference>
<accession>A0A674HNU0</accession>
<evidence type="ECO:0000256" key="17">
    <source>
        <dbReference type="SAM" id="MobiDB-lite"/>
    </source>
</evidence>
<dbReference type="InterPro" id="IPR002848">
    <property type="entry name" value="Translin_fam"/>
</dbReference>
<reference evidence="18" key="3">
    <citation type="submission" date="2025-09" db="UniProtKB">
        <authorList>
            <consortium name="Ensembl"/>
        </authorList>
    </citation>
    <scope>IDENTIFICATION</scope>
</reference>
<evidence type="ECO:0000256" key="13">
    <source>
        <dbReference type="ARBA" id="ARBA00025374"/>
    </source>
</evidence>
<evidence type="ECO:0000256" key="9">
    <source>
        <dbReference type="ARBA" id="ARBA00022801"/>
    </source>
</evidence>
<evidence type="ECO:0000256" key="8">
    <source>
        <dbReference type="ARBA" id="ARBA00022759"/>
    </source>
</evidence>
<feature type="compositionally biased region" description="Low complexity" evidence="17">
    <location>
        <begin position="216"/>
        <end position="232"/>
    </location>
</feature>
<dbReference type="InParanoid" id="A0A674HNU0"/>
<evidence type="ECO:0000313" key="19">
    <source>
        <dbReference type="Proteomes" id="UP000007754"/>
    </source>
</evidence>
<dbReference type="GO" id="GO:0003723">
    <property type="term" value="F:RNA binding"/>
    <property type="evidence" value="ECO:0007669"/>
    <property type="project" value="UniProtKB-KW"/>
</dbReference>
<dbReference type="GO" id="GO:0003697">
    <property type="term" value="F:single-stranded DNA binding"/>
    <property type="evidence" value="ECO:0007669"/>
    <property type="project" value="InterPro"/>
</dbReference>
<organism evidence="18 19">
    <name type="scientific">Taeniopygia guttata</name>
    <name type="common">Zebra finch</name>
    <name type="synonym">Poephila guttata</name>
    <dbReference type="NCBI Taxonomy" id="59729"/>
    <lineage>
        <taxon>Eukaryota</taxon>
        <taxon>Metazoa</taxon>
        <taxon>Chordata</taxon>
        <taxon>Craniata</taxon>
        <taxon>Vertebrata</taxon>
        <taxon>Euteleostomi</taxon>
        <taxon>Archelosauria</taxon>
        <taxon>Archosauria</taxon>
        <taxon>Dinosauria</taxon>
        <taxon>Saurischia</taxon>
        <taxon>Theropoda</taxon>
        <taxon>Coelurosauria</taxon>
        <taxon>Aves</taxon>
        <taxon>Neognathae</taxon>
        <taxon>Neoaves</taxon>
        <taxon>Telluraves</taxon>
        <taxon>Australaves</taxon>
        <taxon>Passeriformes</taxon>
        <taxon>Passeroidea</taxon>
        <taxon>Estrildidae</taxon>
        <taxon>Estrildinae</taxon>
        <taxon>Taeniopygia</taxon>
    </lineage>
</organism>
<dbReference type="GO" id="GO:0005737">
    <property type="term" value="C:cytoplasm"/>
    <property type="evidence" value="ECO:0007669"/>
    <property type="project" value="UniProtKB-SubCell"/>
</dbReference>
<evidence type="ECO:0000256" key="3">
    <source>
        <dbReference type="ARBA" id="ARBA00005902"/>
    </source>
</evidence>
<evidence type="ECO:0000256" key="4">
    <source>
        <dbReference type="ARBA" id="ARBA00011685"/>
    </source>
</evidence>
<feature type="region of interest" description="Disordered" evidence="17">
    <location>
        <begin position="1"/>
        <end position="144"/>
    </location>
</feature>
<proteinExistence type="inferred from homology"/>
<keyword evidence="6" id="KW-0963">Cytoplasm</keyword>
<evidence type="ECO:0000256" key="5">
    <source>
        <dbReference type="ARBA" id="ARBA00022196"/>
    </source>
</evidence>
<evidence type="ECO:0000256" key="12">
    <source>
        <dbReference type="ARBA" id="ARBA00023242"/>
    </source>
</evidence>
<evidence type="ECO:0000256" key="15">
    <source>
        <dbReference type="ARBA" id="ARBA00030513"/>
    </source>
</evidence>
<dbReference type="InterPro" id="IPR016068">
    <property type="entry name" value="Translin_N"/>
</dbReference>
<dbReference type="AlphaFoldDB" id="A0A674HNU0"/>
<keyword evidence="9" id="KW-0378">Hydrolase</keyword>
<evidence type="ECO:0000256" key="6">
    <source>
        <dbReference type="ARBA" id="ARBA00022490"/>
    </source>
</evidence>
<feature type="compositionally biased region" description="Low complexity" evidence="17">
    <location>
        <begin position="251"/>
        <end position="265"/>
    </location>
</feature>
<dbReference type="GO" id="GO:0016070">
    <property type="term" value="P:RNA metabolic process"/>
    <property type="evidence" value="ECO:0007669"/>
    <property type="project" value="InterPro"/>
</dbReference>
<dbReference type="SUPFAM" id="SSF74784">
    <property type="entry name" value="Translin"/>
    <property type="match status" value="1"/>
</dbReference>
<name>A0A674HNU0_TAEGU</name>
<sequence>IYSRKKDRRSPGPAAPTRGSRGPRGAAASARSASLAGHGESPGGTGPARPGPGQRCERSAAPRYGPGLSSPSYSWRAAAASPSRTARSTLGAAARTGPAGDAPRTPRPASAPPAGTDTASARAGTRRAAPAPPARPAHLDRPLGAGPLHLLLELALQPRLQRQERRRPHSRGRRGQLRRHGLARRHAASPPPEVRHCPRAAPRARTPSPSNGPDRSAGSAAGGADTDTGTAGERIPPCQRPAAPAGRSALSGHPPAASPPAAGCSGRSGGGGAARRGAAARKARGAGSGGAMSVSEMFAGLQAALGQDQDIREVRGGAGLGWAVLCGAVRGWAVLCGAVRCRAGRCGAWADGALCPQEIRKVVQALEQTAREMLTLLQGVHQGPGFQHIPKKCQKAREHFGTVRTQMESLKTKFPADQYYRFHEHWRFVLQRLVFLAAFVVYLESETLVTREAVAEILGIEADRERGFHLDIEDYLSGVLTLASELARLAVNSVTAGDYSRPLRISTFINELDSGFRLLNLKNDSLRKRYDGLKYDVKKIEEVVYDLSIRGLSKEATVGTGGEK</sequence>
<comment type="function">
    <text evidence="14">Exhibits both single-stranded and double-stranded endoribonuclease activity. May act as an activator of RNA-induced silencing complex (RISC) by facilitating endonucleolytic cleavage of the siRNA passenger strand.</text>
</comment>
<protein>
    <recommendedName>
        <fullName evidence="5">Translin</fullName>
    </recommendedName>
    <alternativeName>
        <fullName evidence="15">Component 3 of promoter of RISC</fullName>
    </alternativeName>
</protein>
<feature type="compositionally biased region" description="Low complexity" evidence="17">
    <location>
        <begin position="11"/>
        <end position="34"/>
    </location>
</feature>
<dbReference type="Gene3D" id="1.20.58.200">
    <property type="entry name" value="Translin, domain 2"/>
    <property type="match status" value="1"/>
</dbReference>
<keyword evidence="7" id="KW-0540">Nuclease</keyword>
<evidence type="ECO:0000256" key="11">
    <source>
        <dbReference type="ARBA" id="ARBA00023125"/>
    </source>
</evidence>
<evidence type="ECO:0000256" key="7">
    <source>
        <dbReference type="ARBA" id="ARBA00022722"/>
    </source>
</evidence>
<dbReference type="InterPro" id="IPR036081">
    <property type="entry name" value="Translin_sf"/>
</dbReference>
<feature type="compositionally biased region" description="Basic residues" evidence="17">
    <location>
        <begin position="164"/>
        <end position="187"/>
    </location>
</feature>
<evidence type="ECO:0000256" key="10">
    <source>
        <dbReference type="ARBA" id="ARBA00022884"/>
    </source>
</evidence>
<dbReference type="Pfam" id="PF01997">
    <property type="entry name" value="Translin"/>
    <property type="match status" value="1"/>
</dbReference>
<evidence type="ECO:0000256" key="14">
    <source>
        <dbReference type="ARBA" id="ARBA00025410"/>
    </source>
</evidence>
<reference evidence="18" key="2">
    <citation type="submission" date="2025-08" db="UniProtKB">
        <authorList>
            <consortium name="Ensembl"/>
        </authorList>
    </citation>
    <scope>IDENTIFICATION</scope>
</reference>
<keyword evidence="16" id="KW-0460">Magnesium</keyword>
<reference evidence="18 19" key="1">
    <citation type="journal article" date="2010" name="Nature">
        <title>The genome of a songbird.</title>
        <authorList>
            <person name="Warren W.C."/>
            <person name="Clayton D.F."/>
            <person name="Ellegren H."/>
            <person name="Arnold A.P."/>
            <person name="Hillier L.W."/>
            <person name="Kunstner A."/>
            <person name="Searle S."/>
            <person name="White S."/>
            <person name="Vilella A.J."/>
            <person name="Fairley S."/>
            <person name="Heger A."/>
            <person name="Kong L."/>
            <person name="Ponting C.P."/>
            <person name="Jarvis E.D."/>
            <person name="Mello C.V."/>
            <person name="Minx P."/>
            <person name="Lovell P."/>
            <person name="Velho T.A."/>
            <person name="Ferris M."/>
            <person name="Balakrishnan C.N."/>
            <person name="Sinha S."/>
            <person name="Blatti C."/>
            <person name="London S.E."/>
            <person name="Li Y."/>
            <person name="Lin Y.C."/>
            <person name="George J."/>
            <person name="Sweedler J."/>
            <person name="Southey B."/>
            <person name="Gunaratne P."/>
            <person name="Watson M."/>
            <person name="Nam K."/>
            <person name="Backstrom N."/>
            <person name="Smeds L."/>
            <person name="Nabholz B."/>
            <person name="Itoh Y."/>
            <person name="Whitney O."/>
            <person name="Pfenning A.R."/>
            <person name="Howard J."/>
            <person name="Volker M."/>
            <person name="Skinner B.M."/>
            <person name="Griffin D.K."/>
            <person name="Ye L."/>
            <person name="McLaren W.M."/>
            <person name="Flicek P."/>
            <person name="Quesada V."/>
            <person name="Velasco G."/>
            <person name="Lopez-Otin C."/>
            <person name="Puente X.S."/>
            <person name="Olender T."/>
            <person name="Lancet D."/>
            <person name="Smit A.F."/>
            <person name="Hubley R."/>
            <person name="Konkel M.K."/>
            <person name="Walker J.A."/>
            <person name="Batzer M.A."/>
            <person name="Gu W."/>
            <person name="Pollock D.D."/>
            <person name="Chen L."/>
            <person name="Cheng Z."/>
            <person name="Eichler E.E."/>
            <person name="Stapley J."/>
            <person name="Slate J."/>
            <person name="Ekblom R."/>
            <person name="Birkhead T."/>
            <person name="Burke T."/>
            <person name="Burt D."/>
            <person name="Scharff C."/>
            <person name="Adam I."/>
            <person name="Richard H."/>
            <person name="Sultan M."/>
            <person name="Soldatov A."/>
            <person name="Lehrach H."/>
            <person name="Edwards S.V."/>
            <person name="Yang S.P."/>
            <person name="Li X."/>
            <person name="Graves T."/>
            <person name="Fulton L."/>
            <person name="Nelson J."/>
            <person name="Chinwalla A."/>
            <person name="Hou S."/>
            <person name="Mardis E.R."/>
            <person name="Wilson R.K."/>
        </authorList>
    </citation>
    <scope>NUCLEOTIDE SEQUENCE [LARGE SCALE GENOMIC DNA]</scope>
</reference>
<dbReference type="Proteomes" id="UP000007754">
    <property type="component" value="Chromosome 7"/>
</dbReference>
<dbReference type="GO" id="GO:0004519">
    <property type="term" value="F:endonuclease activity"/>
    <property type="evidence" value="ECO:0007669"/>
    <property type="project" value="UniProtKB-KW"/>
</dbReference>
<comment type="similarity">
    <text evidence="3">Belongs to the translin family.</text>
</comment>
<feature type="compositionally biased region" description="Low complexity" evidence="17">
    <location>
        <begin position="112"/>
        <end position="129"/>
    </location>
</feature>
<evidence type="ECO:0000256" key="16">
    <source>
        <dbReference type="PIRSR" id="PIRSR602848-1"/>
    </source>
</evidence>
<keyword evidence="10" id="KW-0694">RNA-binding</keyword>
<gene>
    <name evidence="18" type="primary">TSN</name>
</gene>
<keyword evidence="16" id="KW-0479">Metal-binding</keyword>
<dbReference type="GO" id="GO:0016787">
    <property type="term" value="F:hydrolase activity"/>
    <property type="evidence" value="ECO:0007669"/>
    <property type="project" value="UniProtKB-KW"/>
</dbReference>
<dbReference type="GO" id="GO:0043565">
    <property type="term" value="F:sequence-specific DNA binding"/>
    <property type="evidence" value="ECO:0007669"/>
    <property type="project" value="InterPro"/>
</dbReference>
<dbReference type="FunFam" id="1.20.58.190:FF:000001">
    <property type="entry name" value="Translin"/>
    <property type="match status" value="1"/>
</dbReference>
<dbReference type="PANTHER" id="PTHR10741">
    <property type="entry name" value="TRANSLIN AND TRANSLIN ASSOCIATED PROTEIN X"/>
    <property type="match status" value="1"/>
</dbReference>
<keyword evidence="11" id="KW-0238">DNA-binding</keyword>
<dbReference type="GeneTree" id="ENSGT00940000153568"/>
<evidence type="ECO:0000313" key="18">
    <source>
        <dbReference type="Ensembl" id="ENSTGUP00000036287.1"/>
    </source>
</evidence>
<feature type="binding site" evidence="16">
    <location>
        <position position="485"/>
    </location>
    <ligand>
        <name>Mg(2+)</name>
        <dbReference type="ChEBI" id="CHEBI:18420"/>
    </ligand>
</feature>
<evidence type="ECO:0000256" key="1">
    <source>
        <dbReference type="ARBA" id="ARBA00004123"/>
    </source>
</evidence>
<dbReference type="GO" id="GO:0005634">
    <property type="term" value="C:nucleus"/>
    <property type="evidence" value="ECO:0007669"/>
    <property type="project" value="UniProtKB-SubCell"/>
</dbReference>
<feature type="region of interest" description="Disordered" evidence="17">
    <location>
        <begin position="157"/>
        <end position="291"/>
    </location>
</feature>
<evidence type="ECO:0000256" key="2">
    <source>
        <dbReference type="ARBA" id="ARBA00004496"/>
    </source>
</evidence>
<keyword evidence="8" id="KW-0255">Endonuclease</keyword>
<comment type="subcellular location">
    <subcellularLocation>
        <location evidence="2">Cytoplasm</location>
    </subcellularLocation>
    <subcellularLocation>
        <location evidence="1">Nucleus</location>
    </subcellularLocation>
</comment>
<comment type="function">
    <text evidence="13">DNA-binding protein that specifically recognizes consensus sequences at the breakpoint junctions in chromosomal translocations, mostly involving immunoglobulin (Ig)/T-cell receptor gene segments. Seems to recognize single-stranded DNA ends generated by staggered breaks occurring at recombination hot spots.</text>
</comment>
<keyword evidence="12" id="KW-0539">Nucleus</keyword>
<dbReference type="InterPro" id="IPR033956">
    <property type="entry name" value="Translin"/>
</dbReference>
<comment type="subunit">
    <text evidence="4">Ring-shaped heterooctamer of six TSN and two TSNAX subunits, DNA/RNA binding occurs inside the ring.</text>
</comment>
<feature type="compositionally biased region" description="Low complexity" evidence="17">
    <location>
        <begin position="69"/>
        <end position="89"/>
    </location>
</feature>
<dbReference type="FunFam" id="1.20.58.200:FF:000002">
    <property type="entry name" value="Putative translin"/>
    <property type="match status" value="1"/>
</dbReference>
<dbReference type="CDD" id="cd14819">
    <property type="entry name" value="Translin"/>
    <property type="match status" value="1"/>
</dbReference>
<dbReference type="InterPro" id="IPR016069">
    <property type="entry name" value="Translin_C"/>
</dbReference>
<keyword evidence="19" id="KW-1185">Reference proteome</keyword>
<dbReference type="Gene3D" id="1.20.58.190">
    <property type="entry name" value="Translin, domain 1"/>
    <property type="match status" value="1"/>
</dbReference>
<dbReference type="Ensembl" id="ENSTGUT00000036276.1">
    <property type="protein sequence ID" value="ENSTGUP00000036287.1"/>
    <property type="gene ID" value="ENSTGUG00000020974.1"/>
</dbReference>